<name>A0A1Y5I7Z7_OSTTA</name>
<sequence>MILCFISSTNWTQNLNTGAYVAELDPYHCENSEGNRIKGQITYRWVVNATGPDLDDPNDPLVEYRANVWVHLSDNPYMPFVDTQIVVKREDVVVKESKVFVKKLAFTYKNGAATIPGYGEIDSGAGMKGVLIQECAIGAGDADCTSRSLTWYEASPVDGGVLRAKSITENGITKATFASTGDDEDSFSGKMVTSPNFAKLQFRNTTYCDKMSDRAYFGEQYVAYDDSGKKVRLQSYANLKATGTDDATYHAFMSYPGNLYVSEYDDEGNKLEDAEKASASAAFIDGESVTEIVDWNDPSKDVNFKLKISRGVLYKKTNSIQPASNYKDAPVIGWLWDSTENAMVEIKFVYDSSSDKIMLTSKKQYSWETNDLANNTISTPRDLTMDDINSEPLGCYGSIFGQGSAILLNLTHFKVAKAETITPGSLPNNLVLTCSEQCANASTFATLNPTTDYQGSMMYAQPNGYSDGRSTYKTFTFDKDTAKLTDDSGSNLEVVLDVTNDFFKQNSVWMTLFEATDDHVAELGCSTVSQVCNHPSALDEYYEWRSSWWDGMAWLEDPNDATKKKFMQAPLALQGQMPTTASAIPRTPSGTNYAGTNLNLQYEGGWINGLPQVCLNQGSGDRTAPEYDQWGNARCDWDNGYHQVPDVALPDGITLEDPSTSPPSKYVLKLSSGVELLQRADASQCASMSFDDAIQLPEESAFVDFDMPSKPNATTLMVKSTDKE</sequence>
<reference evidence="1" key="1">
    <citation type="submission" date="2017-04" db="EMBL/GenBank/DDBJ databases">
        <title>Population genomics of picophytoplankton unveils novel chromosome hypervariability.</title>
        <authorList>
            <consortium name="DOE Joint Genome Institute"/>
            <person name="Blanc-Mathieu R."/>
            <person name="Krasovec M."/>
            <person name="Hebrard M."/>
            <person name="Yau S."/>
            <person name="Desgranges E."/>
            <person name="Martin J."/>
            <person name="Schackwitz W."/>
            <person name="Kuo A."/>
            <person name="Salin G."/>
            <person name="Donnadieu C."/>
            <person name="Desdevises Y."/>
            <person name="Sanchez-Ferandin S."/>
            <person name="Moreau H."/>
            <person name="Rivals E."/>
            <person name="Grigoriev I.V."/>
            <person name="Grimsley N."/>
            <person name="Eyre-Walker A."/>
            <person name="Piganeau G."/>
        </authorList>
    </citation>
    <scope>NUCLEOTIDE SEQUENCE [LARGE SCALE GENOMIC DNA]</scope>
    <source>
        <strain evidence="1">RCC 1115</strain>
    </source>
</reference>
<dbReference type="AlphaFoldDB" id="A0A1Y5I7Z7"/>
<gene>
    <name evidence="1" type="ORF">BE221DRAFT_195291</name>
</gene>
<accession>A0A1Y5I7Z7</accession>
<proteinExistence type="predicted"/>
<evidence type="ECO:0000313" key="1">
    <source>
        <dbReference type="EMBL" id="OUS45679.1"/>
    </source>
</evidence>
<protein>
    <submittedName>
        <fullName evidence="1">Uncharacterized protein</fullName>
    </submittedName>
</protein>
<dbReference type="Proteomes" id="UP000195557">
    <property type="component" value="Unassembled WGS sequence"/>
</dbReference>
<dbReference type="EMBL" id="KZ155787">
    <property type="protein sequence ID" value="OUS45679.1"/>
    <property type="molecule type" value="Genomic_DNA"/>
</dbReference>
<organism evidence="1">
    <name type="scientific">Ostreococcus tauri</name>
    <name type="common">Marine green alga</name>
    <dbReference type="NCBI Taxonomy" id="70448"/>
    <lineage>
        <taxon>Eukaryota</taxon>
        <taxon>Viridiplantae</taxon>
        <taxon>Chlorophyta</taxon>
        <taxon>Mamiellophyceae</taxon>
        <taxon>Mamiellales</taxon>
        <taxon>Bathycoccaceae</taxon>
        <taxon>Ostreococcus</taxon>
    </lineage>
</organism>